<evidence type="ECO:0000313" key="2">
    <source>
        <dbReference type="Proteomes" id="UP000239477"/>
    </source>
</evidence>
<organism evidence="1 2">
    <name type="scientific">Achromobacter spanius</name>
    <dbReference type="NCBI Taxonomy" id="217203"/>
    <lineage>
        <taxon>Bacteria</taxon>
        <taxon>Pseudomonadati</taxon>
        <taxon>Pseudomonadota</taxon>
        <taxon>Betaproteobacteria</taxon>
        <taxon>Burkholderiales</taxon>
        <taxon>Alcaligenaceae</taxon>
        <taxon>Achromobacter</taxon>
    </lineage>
</organism>
<evidence type="ECO:0000313" key="1">
    <source>
        <dbReference type="EMBL" id="AVJ30045.1"/>
    </source>
</evidence>
<sequence length="71" mass="7267">MDMDDSCVEAGTSRPMRWWGIGTGGNGHAISASGPACIGGAPTEGAPNIAAIRKTRAATGFNGFMPHFSFP</sequence>
<protein>
    <submittedName>
        <fullName evidence="1">Uncharacterized protein</fullName>
    </submittedName>
</protein>
<reference evidence="1 2" key="1">
    <citation type="submission" date="2017-09" db="EMBL/GenBank/DDBJ databases">
        <title>Genomic, metabolic, and phenotypic characteristics of bacterial isolates from the natural microbiome of the model nematode Caenorhabditis elegans.</title>
        <authorList>
            <person name="Zimmermann J."/>
            <person name="Obeng N."/>
            <person name="Yang W."/>
            <person name="Obeng O."/>
            <person name="Kissoyan K."/>
            <person name="Pees B."/>
            <person name="Dirksen P."/>
            <person name="Hoppner M."/>
            <person name="Franke A."/>
            <person name="Rosenstiel P."/>
            <person name="Leippe M."/>
            <person name="Dierking K."/>
            <person name="Kaleta C."/>
            <person name="Schulenburg H."/>
        </authorList>
    </citation>
    <scope>NUCLEOTIDE SEQUENCE [LARGE SCALE GENOMIC DNA]</scope>
    <source>
        <strain evidence="1 2">MYb73</strain>
    </source>
</reference>
<dbReference type="AlphaFoldDB" id="A0A2S0IDD5"/>
<accession>A0A2S0IDD5</accession>
<dbReference type="Proteomes" id="UP000239477">
    <property type="component" value="Chromosome"/>
</dbReference>
<proteinExistence type="predicted"/>
<name>A0A2S0IDD5_9BURK</name>
<gene>
    <name evidence="1" type="ORF">CLM73_24720</name>
</gene>
<dbReference type="EMBL" id="CP023270">
    <property type="protein sequence ID" value="AVJ30045.1"/>
    <property type="molecule type" value="Genomic_DNA"/>
</dbReference>
<keyword evidence="2" id="KW-1185">Reference proteome</keyword>